<organism evidence="1 2">
    <name type="scientific">Plasmodium yoelii yoelii</name>
    <dbReference type="NCBI Taxonomy" id="73239"/>
    <lineage>
        <taxon>Eukaryota</taxon>
        <taxon>Sar</taxon>
        <taxon>Alveolata</taxon>
        <taxon>Apicomplexa</taxon>
        <taxon>Aconoidasida</taxon>
        <taxon>Haemosporida</taxon>
        <taxon>Plasmodiidae</taxon>
        <taxon>Plasmodium</taxon>
        <taxon>Plasmodium (Vinckeia)</taxon>
    </lineage>
</organism>
<dbReference type="Proteomes" id="UP000008553">
    <property type="component" value="Unassembled WGS sequence"/>
</dbReference>
<gene>
    <name evidence="1" type="ORF">PY05151</name>
</gene>
<comment type="caution">
    <text evidence="1">The sequence shown here is derived from an EMBL/GenBank/DDBJ whole genome shotgun (WGS) entry which is preliminary data.</text>
</comment>
<dbReference type="EMBL" id="AABL01001618">
    <property type="protein sequence ID" value="EAA17135.1"/>
    <property type="molecule type" value="Genomic_DNA"/>
</dbReference>
<proteinExistence type="predicted"/>
<accession>Q7REB4</accession>
<protein>
    <submittedName>
        <fullName evidence="1">Uncharacterized protein</fullName>
    </submittedName>
</protein>
<keyword evidence="2" id="KW-1185">Reference proteome</keyword>
<dbReference type="InParanoid" id="Q7REB4"/>
<reference evidence="1 2" key="1">
    <citation type="journal article" date="2002" name="Nature">
        <title>Genome sequence and comparative analysis of the model rodent malaria parasite Plasmodium yoelii yoelii.</title>
        <authorList>
            <person name="Carlton J.M."/>
            <person name="Angiuoli S.V."/>
            <person name="Suh B.B."/>
            <person name="Kooij T.W."/>
            <person name="Pertea M."/>
            <person name="Silva J.C."/>
            <person name="Ermolaeva M.D."/>
            <person name="Allen J.E."/>
            <person name="Selengut J.D."/>
            <person name="Koo H.L."/>
            <person name="Peterson J.D."/>
            <person name="Pop M."/>
            <person name="Kosack D.S."/>
            <person name="Shumway M.F."/>
            <person name="Bidwell S.L."/>
            <person name="Shallom S.J."/>
            <person name="van Aken S.E."/>
            <person name="Riedmuller S.B."/>
            <person name="Feldblyum T.V."/>
            <person name="Cho J.K."/>
            <person name="Quackenbush J."/>
            <person name="Sedegah M."/>
            <person name="Shoaibi A."/>
            <person name="Cummings L.M."/>
            <person name="Florens L."/>
            <person name="Yates J.R."/>
            <person name="Raine J.D."/>
            <person name="Sinden R.E."/>
            <person name="Harris M.A."/>
            <person name="Cunningham D.A."/>
            <person name="Preiser P.R."/>
            <person name="Bergman L.W."/>
            <person name="Vaidya A.B."/>
            <person name="van Lin L.H."/>
            <person name="Janse C.J."/>
            <person name="Waters A.P."/>
            <person name="Smith H.O."/>
            <person name="White O.R."/>
            <person name="Salzberg S.L."/>
            <person name="Venter J.C."/>
            <person name="Fraser C.M."/>
            <person name="Hoffman S.L."/>
            <person name="Gardner M.J."/>
            <person name="Carucci D.J."/>
        </authorList>
    </citation>
    <scope>NUCLEOTIDE SEQUENCE [LARGE SCALE GENOMIC DNA]</scope>
    <source>
        <strain evidence="1 2">17XNL</strain>
    </source>
</reference>
<dbReference type="AlphaFoldDB" id="Q7REB4"/>
<feature type="non-terminal residue" evidence="1">
    <location>
        <position position="23"/>
    </location>
</feature>
<sequence>MIYHNCLYKVKRIICIIFILITE</sequence>
<dbReference type="PaxDb" id="73239-Q7REB4"/>
<evidence type="ECO:0000313" key="2">
    <source>
        <dbReference type="Proteomes" id="UP000008553"/>
    </source>
</evidence>
<name>Q7REB4_PLAYO</name>
<evidence type="ECO:0000313" key="1">
    <source>
        <dbReference type="EMBL" id="EAA17135.1"/>
    </source>
</evidence>